<dbReference type="Proteomes" id="UP000000547">
    <property type="component" value="Chromosome"/>
</dbReference>
<dbReference type="HOGENOM" id="CLU_3307974_0_0_6"/>
<dbReference type="KEGG" id="cps:CPS_1623"/>
<dbReference type="EMBL" id="CP000083">
    <property type="protein sequence ID" value="AAZ27672.1"/>
    <property type="molecule type" value="Genomic_DNA"/>
</dbReference>
<evidence type="ECO:0000313" key="2">
    <source>
        <dbReference type="Proteomes" id="UP000000547"/>
    </source>
</evidence>
<evidence type="ECO:0000313" key="1">
    <source>
        <dbReference type="EMBL" id="AAZ27672.1"/>
    </source>
</evidence>
<dbReference type="AlphaFoldDB" id="Q485A4"/>
<gene>
    <name evidence="1" type="ordered locus">CPS_1623</name>
</gene>
<reference evidence="1" key="1">
    <citation type="journal article" date="2005" name="Proc. Natl. Acad. Sci. U.S.A.">
        <title>The psychrophilic lifestyle as revealed by the genome sequence of Colwellia psychrerythraea 34H through genomic and proteomic analyses.</title>
        <authorList>
            <person name="Methe B.A."/>
            <person name="Nelson K.E."/>
            <person name="Deming J.W."/>
            <person name="Momen B."/>
            <person name="Melamud E."/>
            <person name="Zhang X."/>
            <person name="Moult J."/>
            <person name="Madupu R."/>
            <person name="Nelson W.C."/>
            <person name="Dodson R.J."/>
            <person name="Brinkac L.M."/>
            <person name="Daugherty S.C."/>
            <person name="Durkin A.S."/>
            <person name="DeBoy R.T."/>
            <person name="Kolonay J.F."/>
            <person name="Sullivan S.A."/>
            <person name="Zhou L."/>
            <person name="Davidsen T.M."/>
            <person name="Wu M."/>
            <person name="Huston A.L."/>
            <person name="Lewis M."/>
            <person name="Weaver B."/>
            <person name="Weidman J.F."/>
            <person name="Khouri H."/>
            <person name="Utterback T.R."/>
            <person name="Feldblyum T.V."/>
            <person name="Fraser C.M."/>
        </authorList>
    </citation>
    <scope>NUCLEOTIDE SEQUENCE [LARGE SCALE GENOMIC DNA]</scope>
    <source>
        <strain evidence="1">34H</strain>
    </source>
</reference>
<proteinExistence type="predicted"/>
<sequence>MEKYLKLMSAMRTFLTLAFGEGKVTSAHSLRSLAATQQT</sequence>
<organism evidence="1 2">
    <name type="scientific">Colwellia psychrerythraea (strain 34H / ATCC BAA-681)</name>
    <name type="common">Vibrio psychroerythus</name>
    <dbReference type="NCBI Taxonomy" id="167879"/>
    <lineage>
        <taxon>Bacteria</taxon>
        <taxon>Pseudomonadati</taxon>
        <taxon>Pseudomonadota</taxon>
        <taxon>Gammaproteobacteria</taxon>
        <taxon>Alteromonadales</taxon>
        <taxon>Colwelliaceae</taxon>
        <taxon>Colwellia</taxon>
    </lineage>
</organism>
<name>Q485A4_COLP3</name>
<accession>Q485A4</accession>
<protein>
    <submittedName>
        <fullName evidence="1">Uncharacterized protein</fullName>
    </submittedName>
</protein>